<feature type="compositionally biased region" description="Gly residues" evidence="1">
    <location>
        <begin position="10"/>
        <end position="20"/>
    </location>
</feature>
<reference evidence="3 4" key="1">
    <citation type="submission" date="2018-02" db="EMBL/GenBank/DDBJ databases">
        <title>Genome sequence of the basidiomycete white-rot fungus Phlebia centrifuga.</title>
        <authorList>
            <person name="Granchi Z."/>
            <person name="Peng M."/>
            <person name="de Vries R.P."/>
            <person name="Hilden K."/>
            <person name="Makela M.R."/>
            <person name="Grigoriev I."/>
            <person name="Riley R."/>
        </authorList>
    </citation>
    <scope>NUCLEOTIDE SEQUENCE [LARGE SCALE GENOMIC DNA]</scope>
    <source>
        <strain evidence="3 4">FBCC195</strain>
    </source>
</reference>
<evidence type="ECO:0000313" key="4">
    <source>
        <dbReference type="Proteomes" id="UP000186601"/>
    </source>
</evidence>
<dbReference type="InterPro" id="IPR032474">
    <property type="entry name" value="Argonaute_N"/>
</dbReference>
<name>A0A2R6QBA5_9APHY</name>
<protein>
    <recommendedName>
        <fullName evidence="2">Protein argonaute N-terminal domain-containing protein</fullName>
    </recommendedName>
</protein>
<dbReference type="OrthoDB" id="10252740at2759"/>
<evidence type="ECO:0000259" key="2">
    <source>
        <dbReference type="Pfam" id="PF16486"/>
    </source>
</evidence>
<feature type="domain" description="Protein argonaute N-terminal" evidence="2">
    <location>
        <begin position="57"/>
        <end position="190"/>
    </location>
</feature>
<dbReference type="PANTHER" id="PTHR22891">
    <property type="entry name" value="EUKARYOTIC TRANSLATION INITIATION FACTOR 2C"/>
    <property type="match status" value="1"/>
</dbReference>
<proteinExistence type="predicted"/>
<keyword evidence="4" id="KW-1185">Reference proteome</keyword>
<dbReference type="EMBL" id="MLYV02000373">
    <property type="protein sequence ID" value="PSS05394.1"/>
    <property type="molecule type" value="Genomic_DNA"/>
</dbReference>
<evidence type="ECO:0000313" key="3">
    <source>
        <dbReference type="EMBL" id="PSS05394.1"/>
    </source>
</evidence>
<gene>
    <name evidence="3" type="ORF">PHLCEN_2v3883</name>
</gene>
<sequence length="195" mass="21030">MAGRARGRGRGGSAGRGRGGSPAITPTPSGSAGLPPASAHIQTVGVKRSGYGTSGQGIRVQTNHFEVAIPKGLIFHYDAITPSEQTLPARVNMEIIKRLQERDRPQIFTPRAAYDGRKNLFSIRELPFTEGTQTVRAVMDHRPIVVFTDHAVFQFDVTLSDGPPPGTTSSGKGPKVYKVKLTKVAEINPEYVRPD</sequence>
<organism evidence="3 4">
    <name type="scientific">Hermanssonia centrifuga</name>
    <dbReference type="NCBI Taxonomy" id="98765"/>
    <lineage>
        <taxon>Eukaryota</taxon>
        <taxon>Fungi</taxon>
        <taxon>Dikarya</taxon>
        <taxon>Basidiomycota</taxon>
        <taxon>Agaricomycotina</taxon>
        <taxon>Agaricomycetes</taxon>
        <taxon>Polyporales</taxon>
        <taxon>Meruliaceae</taxon>
        <taxon>Hermanssonia</taxon>
    </lineage>
</organism>
<evidence type="ECO:0000256" key="1">
    <source>
        <dbReference type="SAM" id="MobiDB-lite"/>
    </source>
</evidence>
<dbReference type="Pfam" id="PF16486">
    <property type="entry name" value="ArgoN"/>
    <property type="match status" value="1"/>
</dbReference>
<dbReference type="Proteomes" id="UP000186601">
    <property type="component" value="Unassembled WGS sequence"/>
</dbReference>
<accession>A0A2R6QBA5</accession>
<comment type="caution">
    <text evidence="3">The sequence shown here is derived from an EMBL/GenBank/DDBJ whole genome shotgun (WGS) entry which is preliminary data.</text>
</comment>
<dbReference type="AlphaFoldDB" id="A0A2R6QBA5"/>
<dbReference type="STRING" id="98765.A0A2R6QBA5"/>
<feature type="region of interest" description="Disordered" evidence="1">
    <location>
        <begin position="1"/>
        <end position="37"/>
    </location>
</feature>